<keyword evidence="1" id="KW-0560">Oxidoreductase</keyword>
<evidence type="ECO:0000313" key="4">
    <source>
        <dbReference type="EMBL" id="GAA4616564.1"/>
    </source>
</evidence>
<feature type="domain" description="D-isomer specific 2-hydroxyacid dehydrogenase NAD-binding" evidence="3">
    <location>
        <begin position="119"/>
        <end position="288"/>
    </location>
</feature>
<dbReference type="Gene3D" id="3.40.50.720">
    <property type="entry name" value="NAD(P)-binding Rossmann-like Domain"/>
    <property type="match status" value="2"/>
</dbReference>
<dbReference type="CDD" id="cd12166">
    <property type="entry name" value="2-Hacid_dh_7"/>
    <property type="match status" value="1"/>
</dbReference>
<evidence type="ECO:0000313" key="5">
    <source>
        <dbReference type="Proteomes" id="UP001500212"/>
    </source>
</evidence>
<dbReference type="PANTHER" id="PTHR43333:SF1">
    <property type="entry name" value="D-ISOMER SPECIFIC 2-HYDROXYACID DEHYDROGENASE NAD-BINDING DOMAIN-CONTAINING PROTEIN"/>
    <property type="match status" value="1"/>
</dbReference>
<evidence type="ECO:0000256" key="1">
    <source>
        <dbReference type="ARBA" id="ARBA00023002"/>
    </source>
</evidence>
<sequence length="323" mass="34391">MSLPRATPVREVTSLSVPPDTLVPWPHVADLMGGWPDSLTVGVYDGTGPAPADLSEVRLYVLPYAKGPETVRLAGRMPKLEVVQSLSAGVDALLPHVPPGVTVCNGRGLHDASVAEHVVGLILAAQRELPRWVRDQAEDRWRPHFTRSLAGSRVLLLGYGSIGAAVEARLLPFETTVRRVASRPRPTESVHGVDELPDLLPDTDILVSTLPLTAETTGLLDARLLAALPDDALVVNVGRGGTIDTAALLAETGSGRLRAALDVMDPEPPPPGHPLWSTPNVLITPHVGGGSATFYPRAERLIAEQLRRFAAGEPLLNQVTRPA</sequence>
<dbReference type="Proteomes" id="UP001500212">
    <property type="component" value="Unassembled WGS sequence"/>
</dbReference>
<dbReference type="InterPro" id="IPR036291">
    <property type="entry name" value="NAD(P)-bd_dom_sf"/>
</dbReference>
<gene>
    <name evidence="4" type="ORF">GCM10023195_73680</name>
</gene>
<organism evidence="4 5">
    <name type="scientific">Actinoallomurus liliacearum</name>
    <dbReference type="NCBI Taxonomy" id="1080073"/>
    <lineage>
        <taxon>Bacteria</taxon>
        <taxon>Bacillati</taxon>
        <taxon>Actinomycetota</taxon>
        <taxon>Actinomycetes</taxon>
        <taxon>Streptosporangiales</taxon>
        <taxon>Thermomonosporaceae</taxon>
        <taxon>Actinoallomurus</taxon>
    </lineage>
</organism>
<keyword evidence="5" id="KW-1185">Reference proteome</keyword>
<dbReference type="Pfam" id="PF02826">
    <property type="entry name" value="2-Hacid_dh_C"/>
    <property type="match status" value="1"/>
</dbReference>
<dbReference type="EMBL" id="BAABHJ010000034">
    <property type="protein sequence ID" value="GAA4616564.1"/>
    <property type="molecule type" value="Genomic_DNA"/>
</dbReference>
<dbReference type="InterPro" id="IPR006140">
    <property type="entry name" value="D-isomer_DH_NAD-bd"/>
</dbReference>
<dbReference type="SUPFAM" id="SSF51735">
    <property type="entry name" value="NAD(P)-binding Rossmann-fold domains"/>
    <property type="match status" value="1"/>
</dbReference>
<dbReference type="SUPFAM" id="SSF52283">
    <property type="entry name" value="Formate/glycerate dehydrogenase catalytic domain-like"/>
    <property type="match status" value="1"/>
</dbReference>
<evidence type="ECO:0000259" key="3">
    <source>
        <dbReference type="Pfam" id="PF02826"/>
    </source>
</evidence>
<evidence type="ECO:0000256" key="2">
    <source>
        <dbReference type="ARBA" id="ARBA00023027"/>
    </source>
</evidence>
<dbReference type="PANTHER" id="PTHR43333">
    <property type="entry name" value="2-HACID_DH_C DOMAIN-CONTAINING PROTEIN"/>
    <property type="match status" value="1"/>
</dbReference>
<proteinExistence type="predicted"/>
<reference evidence="5" key="1">
    <citation type="journal article" date="2019" name="Int. J. Syst. Evol. Microbiol.">
        <title>The Global Catalogue of Microorganisms (GCM) 10K type strain sequencing project: providing services to taxonomists for standard genome sequencing and annotation.</title>
        <authorList>
            <consortium name="The Broad Institute Genomics Platform"/>
            <consortium name="The Broad Institute Genome Sequencing Center for Infectious Disease"/>
            <person name="Wu L."/>
            <person name="Ma J."/>
        </authorList>
    </citation>
    <scope>NUCLEOTIDE SEQUENCE [LARGE SCALE GENOMIC DNA]</scope>
    <source>
        <strain evidence="5">JCM 17938</strain>
    </source>
</reference>
<keyword evidence="2" id="KW-0520">NAD</keyword>
<comment type="caution">
    <text evidence="4">The sequence shown here is derived from an EMBL/GenBank/DDBJ whole genome shotgun (WGS) entry which is preliminary data.</text>
</comment>
<accession>A0ABP8TXD5</accession>
<protein>
    <submittedName>
        <fullName evidence="4">2-hydroxyacid dehydrogenase</fullName>
    </submittedName>
</protein>
<name>A0ABP8TXD5_9ACTN</name>